<sequence>MDIRQLVQDNKEYITEIRRYFHMHPELSYQEHETTKKITEELESMGIPYEIPEEEPKTGVIAWIEGKKPGRVVGLRADIDALNVTEQTDVEYKSQNEGKMHACGHDAHTAMLLGAAKILSFVKDDIEGKIYLIFQPAEELGTGAKYMMRQGTWYEEIENIYGAHIWSVLESGKISVEAGERMAAADMFNIKIKGKSGHGSMPHETVDAVVVGSAVVQAIQQLVSRNYSPLDSVTVTIGSFHSGNRFNIIAGEAEMEGTNRYFSQEIANRIENDMRRVIKGVCDAYGADYELDYTYILGATTNDEESSKIAEKAVEKVAGSEALQKMVKTTGGEDFSYYLKDKPGCFGFIGARNEAIGACYPHHNEKFNIDEEVLANGAGVYAQYALDFLKSEKIN</sequence>
<keyword evidence="1 4" id="KW-0378">Hydrolase</keyword>
<gene>
    <name evidence="4" type="primary">amaA</name>
    <name evidence="4" type="ORF">NCTC11088_00240</name>
</gene>
<dbReference type="Pfam" id="PF01546">
    <property type="entry name" value="Peptidase_M20"/>
    <property type="match status" value="1"/>
</dbReference>
<feature type="binding site" evidence="2">
    <location>
        <position position="139"/>
    </location>
    <ligand>
        <name>Mn(2+)</name>
        <dbReference type="ChEBI" id="CHEBI:29035"/>
        <label>2</label>
    </ligand>
</feature>
<dbReference type="RefSeq" id="WP_004822704.1">
    <property type="nucleotide sequence ID" value="NZ_UGTH01000001.1"/>
</dbReference>
<evidence type="ECO:0000313" key="4">
    <source>
        <dbReference type="EMBL" id="SUB74495.1"/>
    </source>
</evidence>
<dbReference type="SUPFAM" id="SSF53187">
    <property type="entry name" value="Zn-dependent exopeptidases"/>
    <property type="match status" value="1"/>
</dbReference>
<dbReference type="InterPro" id="IPR036264">
    <property type="entry name" value="Bact_exopeptidase_dim_dom"/>
</dbReference>
<feature type="domain" description="Peptidase M20 dimerisation" evidence="3">
    <location>
        <begin position="188"/>
        <end position="280"/>
    </location>
</feature>
<evidence type="ECO:0000313" key="5">
    <source>
        <dbReference type="Proteomes" id="UP000254777"/>
    </source>
</evidence>
<dbReference type="InterPro" id="IPR002933">
    <property type="entry name" value="Peptidase_M20"/>
</dbReference>
<keyword evidence="2" id="KW-0479">Metal-binding</keyword>
<dbReference type="FunFam" id="3.30.70.360:FF:000001">
    <property type="entry name" value="N-acetyldiaminopimelate deacetylase"/>
    <property type="match status" value="1"/>
</dbReference>
<dbReference type="Gene3D" id="3.40.630.10">
    <property type="entry name" value="Zn peptidases"/>
    <property type="match status" value="1"/>
</dbReference>
<dbReference type="PIRSF" id="PIRSF005962">
    <property type="entry name" value="Pept_M20D_amidohydro"/>
    <property type="match status" value="1"/>
</dbReference>
<dbReference type="PANTHER" id="PTHR11014">
    <property type="entry name" value="PEPTIDASE M20 FAMILY MEMBER"/>
    <property type="match status" value="1"/>
</dbReference>
<evidence type="ECO:0000256" key="2">
    <source>
        <dbReference type="PIRSR" id="PIRSR005962-1"/>
    </source>
</evidence>
<dbReference type="GO" id="GO:0019877">
    <property type="term" value="P:diaminopimelate biosynthetic process"/>
    <property type="evidence" value="ECO:0007669"/>
    <property type="project" value="UniProtKB-ARBA"/>
</dbReference>
<dbReference type="SUPFAM" id="SSF55031">
    <property type="entry name" value="Bacterial exopeptidase dimerisation domain"/>
    <property type="match status" value="1"/>
</dbReference>
<dbReference type="GO" id="GO:0046872">
    <property type="term" value="F:metal ion binding"/>
    <property type="evidence" value="ECO:0007669"/>
    <property type="project" value="UniProtKB-KW"/>
</dbReference>
<dbReference type="InterPro" id="IPR017439">
    <property type="entry name" value="Amidohydrolase"/>
</dbReference>
<dbReference type="NCBIfam" id="TIGR01891">
    <property type="entry name" value="amidohydrolases"/>
    <property type="match status" value="1"/>
</dbReference>
<comment type="cofactor">
    <cofactor evidence="2">
        <name>Mn(2+)</name>
        <dbReference type="ChEBI" id="CHEBI:29035"/>
    </cofactor>
    <text evidence="2">The Mn(2+) ion enhances activity.</text>
</comment>
<dbReference type="EMBL" id="UGTH01000001">
    <property type="protein sequence ID" value="SUB74495.1"/>
    <property type="molecule type" value="Genomic_DNA"/>
</dbReference>
<dbReference type="GO" id="GO:0004046">
    <property type="term" value="F:aminoacylase activity"/>
    <property type="evidence" value="ECO:0007669"/>
    <property type="project" value="UniProtKB-EC"/>
</dbReference>
<proteinExistence type="predicted"/>
<name>A0A379DAD0_9FIRM</name>
<dbReference type="Proteomes" id="UP000254777">
    <property type="component" value="Unassembled WGS sequence"/>
</dbReference>
<evidence type="ECO:0000256" key="1">
    <source>
        <dbReference type="ARBA" id="ARBA00022801"/>
    </source>
</evidence>
<dbReference type="Gene3D" id="3.30.70.360">
    <property type="match status" value="1"/>
</dbReference>
<evidence type="ECO:0000259" key="3">
    <source>
        <dbReference type="Pfam" id="PF07687"/>
    </source>
</evidence>
<dbReference type="Pfam" id="PF07687">
    <property type="entry name" value="M20_dimer"/>
    <property type="match status" value="1"/>
</dbReference>
<organism evidence="4 5">
    <name type="scientific">Peptoniphilus indolicus</name>
    <dbReference type="NCBI Taxonomy" id="33030"/>
    <lineage>
        <taxon>Bacteria</taxon>
        <taxon>Bacillati</taxon>
        <taxon>Bacillota</taxon>
        <taxon>Tissierellia</taxon>
        <taxon>Tissierellales</taxon>
        <taxon>Peptoniphilaceae</taxon>
        <taxon>Peptoniphilus</taxon>
    </lineage>
</organism>
<feature type="binding site" evidence="2">
    <location>
        <position position="164"/>
    </location>
    <ligand>
        <name>Mn(2+)</name>
        <dbReference type="ChEBI" id="CHEBI:29035"/>
        <label>2</label>
    </ligand>
</feature>
<dbReference type="GO" id="GO:0050118">
    <property type="term" value="F:N-acetyldiaminopimelate deacetylase activity"/>
    <property type="evidence" value="ECO:0007669"/>
    <property type="project" value="UniProtKB-ARBA"/>
</dbReference>
<feature type="binding site" evidence="2">
    <location>
        <position position="103"/>
    </location>
    <ligand>
        <name>Mn(2+)</name>
        <dbReference type="ChEBI" id="CHEBI:29035"/>
        <label>2</label>
    </ligand>
</feature>
<protein>
    <submittedName>
        <fullName evidence="4">N-acyl-L-amino acid amidohydrolase</fullName>
        <ecNumber evidence="4">3.5.1.14</ecNumber>
    </submittedName>
</protein>
<accession>A0A379DAD0</accession>
<feature type="binding site" evidence="2">
    <location>
        <position position="105"/>
    </location>
    <ligand>
        <name>Mn(2+)</name>
        <dbReference type="ChEBI" id="CHEBI:29035"/>
        <label>2</label>
    </ligand>
</feature>
<dbReference type="EC" id="3.5.1.14" evidence="4"/>
<dbReference type="InterPro" id="IPR011650">
    <property type="entry name" value="Peptidase_M20_dimer"/>
</dbReference>
<keyword evidence="2" id="KW-0464">Manganese</keyword>
<dbReference type="AlphaFoldDB" id="A0A379DAD0"/>
<reference evidence="4 5" key="1">
    <citation type="submission" date="2018-06" db="EMBL/GenBank/DDBJ databases">
        <authorList>
            <consortium name="Pathogen Informatics"/>
            <person name="Doyle S."/>
        </authorList>
    </citation>
    <scope>NUCLEOTIDE SEQUENCE [LARGE SCALE GENOMIC DNA]</scope>
    <source>
        <strain evidence="4 5">NCTC11088</strain>
    </source>
</reference>
<feature type="binding site" evidence="2">
    <location>
        <position position="363"/>
    </location>
    <ligand>
        <name>Mn(2+)</name>
        <dbReference type="ChEBI" id="CHEBI:29035"/>
        <label>2</label>
    </ligand>
</feature>
<dbReference type="PANTHER" id="PTHR11014:SF63">
    <property type="entry name" value="METALLOPEPTIDASE, PUTATIVE (AFU_ORTHOLOGUE AFUA_6G09600)-RELATED"/>
    <property type="match status" value="1"/>
</dbReference>